<organism evidence="1 2">
    <name type="scientific">Halosquirtibacter laminarini</name>
    <dbReference type="NCBI Taxonomy" id="3374600"/>
    <lineage>
        <taxon>Bacteria</taxon>
        <taxon>Pseudomonadati</taxon>
        <taxon>Bacteroidota</taxon>
        <taxon>Bacteroidia</taxon>
        <taxon>Marinilabiliales</taxon>
        <taxon>Prolixibacteraceae</taxon>
        <taxon>Halosquirtibacter</taxon>
    </lineage>
</organism>
<keyword evidence="2" id="KW-1185">Reference proteome</keyword>
<proteinExistence type="predicted"/>
<evidence type="ECO:0000313" key="1">
    <source>
        <dbReference type="EMBL" id="QZE14312.1"/>
    </source>
</evidence>
<gene>
    <name evidence="1" type="ORF">K4L44_17660</name>
</gene>
<dbReference type="EMBL" id="CP081303">
    <property type="protein sequence ID" value="QZE14312.1"/>
    <property type="molecule type" value="Genomic_DNA"/>
</dbReference>
<accession>A0AC61NN37</accession>
<reference evidence="1" key="1">
    <citation type="submission" date="2021-08" db="EMBL/GenBank/DDBJ databases">
        <title>Novel anaerobic bacterium isolated from sea squirt in East Sea, Republic of Korea.</title>
        <authorList>
            <person name="Nguyen T.H."/>
            <person name="Li Z."/>
            <person name="Lee Y.-J."/>
            <person name="Ko J."/>
            <person name="Kim S.-G."/>
        </authorList>
    </citation>
    <scope>NUCLEOTIDE SEQUENCE</scope>
    <source>
        <strain evidence="1">KCTC 25031</strain>
    </source>
</reference>
<name>A0AC61NN37_9BACT</name>
<evidence type="ECO:0000313" key="2">
    <source>
        <dbReference type="Proteomes" id="UP000826212"/>
    </source>
</evidence>
<sequence length="267" mass="30754">MKNYILLFIIFVGPFTLKAQVKEDVDSLLTLYDIPKPKETVLKIHETIIYPKRVSYGVDISNGMTFVDRQASSNHLNNNQTVNYSGGYFNQMSLSFIIQSKIKNYGGDNKNSKSIWSISHKYHQVNTQFYDIYDGGQKYRLEDSSERYSSVSIGYLRQFPLLKVMNRHLFLGVGAELNYYYKQKIILEGMEHTSEISNTGSAINNNYGINSSPTLVIDLGTNFNIIQNSELKVHFSYHKDLNYFIGSSIPMFSTLAVKIQWSKIRWK</sequence>
<protein>
    <submittedName>
        <fullName evidence="1">Uncharacterized protein</fullName>
    </submittedName>
</protein>
<dbReference type="Proteomes" id="UP000826212">
    <property type="component" value="Chromosome"/>
</dbReference>